<dbReference type="InterPro" id="IPR008715">
    <property type="entry name" value="SAM-MeTfrase_NodS-like"/>
</dbReference>
<keyword evidence="1 4" id="KW-0489">Methyltransferase</keyword>
<gene>
    <name evidence="4" type="ORF">CKO45_09280</name>
</gene>
<proteinExistence type="predicted"/>
<dbReference type="GO" id="GO:0008168">
    <property type="term" value="F:methyltransferase activity"/>
    <property type="evidence" value="ECO:0007669"/>
    <property type="project" value="UniProtKB-KW"/>
</dbReference>
<organism evidence="4 5">
    <name type="scientific">Paracraurococcus ruber</name>
    <dbReference type="NCBI Taxonomy" id="77675"/>
    <lineage>
        <taxon>Bacteria</taxon>
        <taxon>Pseudomonadati</taxon>
        <taxon>Pseudomonadota</taxon>
        <taxon>Alphaproteobacteria</taxon>
        <taxon>Acetobacterales</taxon>
        <taxon>Roseomonadaceae</taxon>
        <taxon>Paracraurococcus</taxon>
    </lineage>
</organism>
<evidence type="ECO:0000313" key="5">
    <source>
        <dbReference type="Proteomes" id="UP000697995"/>
    </source>
</evidence>
<dbReference type="SUPFAM" id="SSF53335">
    <property type="entry name" value="S-adenosyl-L-methionine-dependent methyltransferases"/>
    <property type="match status" value="1"/>
</dbReference>
<evidence type="ECO:0000256" key="2">
    <source>
        <dbReference type="ARBA" id="ARBA00022679"/>
    </source>
</evidence>
<dbReference type="EMBL" id="NRSG01000051">
    <property type="protein sequence ID" value="MBK1658423.1"/>
    <property type="molecule type" value="Genomic_DNA"/>
</dbReference>
<dbReference type="PANTHER" id="PTHR43464">
    <property type="entry name" value="METHYLTRANSFERASE"/>
    <property type="match status" value="1"/>
</dbReference>
<accession>A0ABS1CVL8</accession>
<keyword evidence="3" id="KW-0949">S-adenosyl-L-methionine</keyword>
<keyword evidence="5" id="KW-1185">Reference proteome</keyword>
<dbReference type="PANTHER" id="PTHR43464:SF19">
    <property type="entry name" value="UBIQUINONE BIOSYNTHESIS O-METHYLTRANSFERASE, MITOCHONDRIAL"/>
    <property type="match status" value="1"/>
</dbReference>
<dbReference type="Proteomes" id="UP000697995">
    <property type="component" value="Unassembled WGS sequence"/>
</dbReference>
<reference evidence="4 5" key="1">
    <citation type="journal article" date="2020" name="Microorganisms">
        <title>Osmotic Adaptation and Compatible Solute Biosynthesis of Phototrophic Bacteria as Revealed from Genome Analyses.</title>
        <authorList>
            <person name="Imhoff J.F."/>
            <person name="Rahn T."/>
            <person name="Kunzel S."/>
            <person name="Keller A."/>
            <person name="Neulinger S.C."/>
        </authorList>
    </citation>
    <scope>NUCLEOTIDE SEQUENCE [LARGE SCALE GENOMIC DNA]</scope>
    <source>
        <strain evidence="4 5">DSM 15382</strain>
    </source>
</reference>
<dbReference type="Gene3D" id="3.40.50.150">
    <property type="entry name" value="Vaccinia Virus protein VP39"/>
    <property type="match status" value="1"/>
</dbReference>
<evidence type="ECO:0000256" key="3">
    <source>
        <dbReference type="ARBA" id="ARBA00022691"/>
    </source>
</evidence>
<protein>
    <submittedName>
        <fullName evidence="4">Methyltransferase type 12</fullName>
    </submittedName>
</protein>
<evidence type="ECO:0000313" key="4">
    <source>
        <dbReference type="EMBL" id="MBK1658423.1"/>
    </source>
</evidence>
<evidence type="ECO:0000256" key="1">
    <source>
        <dbReference type="ARBA" id="ARBA00022603"/>
    </source>
</evidence>
<name>A0ABS1CVL8_9PROT</name>
<keyword evidence="2" id="KW-0808">Transferase</keyword>
<dbReference type="InterPro" id="IPR029063">
    <property type="entry name" value="SAM-dependent_MTases_sf"/>
</dbReference>
<dbReference type="RefSeq" id="WP_133218741.1">
    <property type="nucleotide sequence ID" value="NZ_NRSG01000051.1"/>
</dbReference>
<dbReference type="GO" id="GO:0032259">
    <property type="term" value="P:methylation"/>
    <property type="evidence" value="ECO:0007669"/>
    <property type="project" value="UniProtKB-KW"/>
</dbReference>
<sequence length="199" mass="21678">MTRRAEASLPRDYFEALYAADPDPWRFASSDYERAKYAATLAALPRPRYRRALEVGCSIGVLTAQLAARCDSLLAIDIAEAALAAARARCAGRPGLDFRRMAVPGDWPEGSFDLILLSEVAYYLDATDLARLATRVAAALTPGGEALLVHWIGETDYPLSGDAATERFLAAAGLPVIRQERASQYRLDLLHRPADAIAR</sequence>
<comment type="caution">
    <text evidence="4">The sequence shown here is derived from an EMBL/GenBank/DDBJ whole genome shotgun (WGS) entry which is preliminary data.</text>
</comment>
<dbReference type="Pfam" id="PF05401">
    <property type="entry name" value="NodS"/>
    <property type="match status" value="1"/>
</dbReference>